<dbReference type="AlphaFoldDB" id="X1L866"/>
<comment type="caution">
    <text evidence="2">The sequence shown here is derived from an EMBL/GenBank/DDBJ whole genome shotgun (WGS) entry which is preliminary data.</text>
</comment>
<dbReference type="EMBL" id="BARV01010715">
    <property type="protein sequence ID" value="GAI15487.1"/>
    <property type="molecule type" value="Genomic_DNA"/>
</dbReference>
<evidence type="ECO:0000313" key="2">
    <source>
        <dbReference type="EMBL" id="GAI15487.1"/>
    </source>
</evidence>
<accession>X1L866</accession>
<feature type="non-terminal residue" evidence="2">
    <location>
        <position position="55"/>
    </location>
</feature>
<organism evidence="2">
    <name type="scientific">marine sediment metagenome</name>
    <dbReference type="NCBI Taxonomy" id="412755"/>
    <lineage>
        <taxon>unclassified sequences</taxon>
        <taxon>metagenomes</taxon>
        <taxon>ecological metagenomes</taxon>
    </lineage>
</organism>
<gene>
    <name evidence="2" type="ORF">S06H3_20637</name>
</gene>
<protein>
    <submittedName>
        <fullName evidence="2">Uncharacterized protein</fullName>
    </submittedName>
</protein>
<keyword evidence="1" id="KW-0812">Transmembrane</keyword>
<name>X1L866_9ZZZZ</name>
<proteinExistence type="predicted"/>
<keyword evidence="1" id="KW-0472">Membrane</keyword>
<keyword evidence="1" id="KW-1133">Transmembrane helix</keyword>
<evidence type="ECO:0000256" key="1">
    <source>
        <dbReference type="SAM" id="Phobius"/>
    </source>
</evidence>
<feature type="transmembrane region" description="Helical" evidence="1">
    <location>
        <begin position="33"/>
        <end position="54"/>
    </location>
</feature>
<reference evidence="2" key="1">
    <citation type="journal article" date="2014" name="Front. Microbiol.">
        <title>High frequency of phylogenetically diverse reductive dehalogenase-homologous genes in deep subseafloor sedimentary metagenomes.</title>
        <authorList>
            <person name="Kawai M."/>
            <person name="Futagami T."/>
            <person name="Toyoda A."/>
            <person name="Takaki Y."/>
            <person name="Nishi S."/>
            <person name="Hori S."/>
            <person name="Arai W."/>
            <person name="Tsubouchi T."/>
            <person name="Morono Y."/>
            <person name="Uchiyama I."/>
            <person name="Ito T."/>
            <person name="Fujiyama A."/>
            <person name="Inagaki F."/>
            <person name="Takami H."/>
        </authorList>
    </citation>
    <scope>NUCLEOTIDE SEQUENCE</scope>
    <source>
        <strain evidence="2">Expedition CK06-06</strain>
    </source>
</reference>
<sequence>MDGNRQLDFTLSLGYVLTALIIAYFYFSPTVINPLFSDILIVLGVLLLLSCLIFA</sequence>
<feature type="transmembrane region" description="Helical" evidence="1">
    <location>
        <begin position="7"/>
        <end position="27"/>
    </location>
</feature>